<reference evidence="1 2" key="1">
    <citation type="submission" date="2019-03" db="EMBL/GenBank/DDBJ databases">
        <title>Lake Tanganyika Metagenome-Assembled Genomes (MAGs).</title>
        <authorList>
            <person name="Tran P."/>
        </authorList>
    </citation>
    <scope>NUCLEOTIDE SEQUENCE [LARGE SCALE GENOMIC DNA]</scope>
    <source>
        <strain evidence="1">K_DeepCast_65m_m2_236</strain>
    </source>
</reference>
<sequence length="111" mass="13003">MVPRSQRITERRSLEYKRRIAQRVLQEPELLDLARTRVAEWLATRGSSRPYLERWKAALDLPLEEVLALLVEDSERGRELRGASPFAGCLPPRERWRIWRAVRAELDAAEP</sequence>
<accession>A0A938BLU2</accession>
<gene>
    <name evidence="1" type="ORF">FJZ00_00515</name>
</gene>
<evidence type="ECO:0000313" key="1">
    <source>
        <dbReference type="EMBL" id="MBM3273603.1"/>
    </source>
</evidence>
<evidence type="ECO:0000313" key="2">
    <source>
        <dbReference type="Proteomes" id="UP000703893"/>
    </source>
</evidence>
<dbReference type="Proteomes" id="UP000703893">
    <property type="component" value="Unassembled WGS sequence"/>
</dbReference>
<name>A0A938BLU2_9BACT</name>
<organism evidence="1 2">
    <name type="scientific">Candidatus Tanganyikabacteria bacterium</name>
    <dbReference type="NCBI Taxonomy" id="2961651"/>
    <lineage>
        <taxon>Bacteria</taxon>
        <taxon>Bacillati</taxon>
        <taxon>Candidatus Sericytochromatia</taxon>
        <taxon>Candidatus Tanganyikabacteria</taxon>
    </lineage>
</organism>
<proteinExistence type="predicted"/>
<dbReference type="AlphaFoldDB" id="A0A938BLU2"/>
<comment type="caution">
    <text evidence="1">The sequence shown here is derived from an EMBL/GenBank/DDBJ whole genome shotgun (WGS) entry which is preliminary data.</text>
</comment>
<dbReference type="EMBL" id="VGJX01000012">
    <property type="protein sequence ID" value="MBM3273603.1"/>
    <property type="molecule type" value="Genomic_DNA"/>
</dbReference>
<protein>
    <submittedName>
        <fullName evidence="1">Uncharacterized protein</fullName>
    </submittedName>
</protein>